<dbReference type="GO" id="GO:0008478">
    <property type="term" value="F:pyridoxal kinase activity"/>
    <property type="evidence" value="ECO:0007669"/>
    <property type="project" value="UniProtKB-EC"/>
</dbReference>
<dbReference type="SUPFAM" id="SSF53613">
    <property type="entry name" value="Ribokinase-like"/>
    <property type="match status" value="1"/>
</dbReference>
<evidence type="ECO:0000256" key="3">
    <source>
        <dbReference type="ARBA" id="ARBA00022741"/>
    </source>
</evidence>
<dbReference type="NCBIfam" id="TIGR00687">
    <property type="entry name" value="pyridox_kin"/>
    <property type="match status" value="1"/>
</dbReference>
<dbReference type="InterPro" id="IPR004625">
    <property type="entry name" value="PyrdxlKinase"/>
</dbReference>
<dbReference type="GO" id="GO:0005524">
    <property type="term" value="F:ATP binding"/>
    <property type="evidence" value="ECO:0007669"/>
    <property type="project" value="UniProtKB-KW"/>
</dbReference>
<keyword evidence="3" id="KW-0547">Nucleotide-binding</keyword>
<evidence type="ECO:0000256" key="1">
    <source>
        <dbReference type="ARBA" id="ARBA00012104"/>
    </source>
</evidence>
<gene>
    <name evidence="7" type="primary">pdxY</name>
    <name evidence="7" type="ORF">GMD42_07215</name>
</gene>
<dbReference type="CDD" id="cd01173">
    <property type="entry name" value="pyridoxal_pyridoxamine_kinase"/>
    <property type="match status" value="1"/>
</dbReference>
<dbReference type="GO" id="GO:0005829">
    <property type="term" value="C:cytosol"/>
    <property type="evidence" value="ECO:0007669"/>
    <property type="project" value="TreeGrafter"/>
</dbReference>
<dbReference type="Gene3D" id="3.40.1190.20">
    <property type="match status" value="1"/>
</dbReference>
<evidence type="ECO:0000259" key="6">
    <source>
        <dbReference type="Pfam" id="PF08543"/>
    </source>
</evidence>
<dbReference type="Pfam" id="PF08543">
    <property type="entry name" value="Phos_pyr_kin"/>
    <property type="match status" value="1"/>
</dbReference>
<feature type="domain" description="Pyridoxamine kinase/Phosphomethylpyrimidine kinase" evidence="6">
    <location>
        <begin position="82"/>
        <end position="257"/>
    </location>
</feature>
<keyword evidence="2 7" id="KW-0808">Transferase</keyword>
<keyword evidence="5" id="KW-0067">ATP-binding</keyword>
<evidence type="ECO:0000313" key="7">
    <source>
        <dbReference type="EMBL" id="MTU43412.1"/>
    </source>
</evidence>
<dbReference type="GO" id="GO:0009443">
    <property type="term" value="P:pyridoxal 5'-phosphate salvage"/>
    <property type="evidence" value="ECO:0007669"/>
    <property type="project" value="InterPro"/>
</dbReference>
<protein>
    <recommendedName>
        <fullName evidence="1">pyridoxal kinase</fullName>
        <ecNumber evidence="1">2.7.1.35</ecNumber>
    </recommendedName>
</protein>
<dbReference type="RefSeq" id="WP_021867964.1">
    <property type="nucleotide sequence ID" value="NZ_CAUABC010000005.1"/>
</dbReference>
<sequence length="287" mass="31593">MSRYVLTIQSHVAYGFVGNSAAVFPLQLLGFSPIVVNTVEFSNHTGHPTFRGQVFTAELIRDIILGIRERGLMPKIEGLLSGYLGDASIGKIVLDLATEIKAANPDAIWLCDPVMGDTDTGVFVRPDIPQFMKEHFLNGLADMTKPNQFELELLSGRKMRSRQETVDTARELFTDKGCRVTFVTSLLTPDVPEDTVETLAITKDDAWVVRTPLVERKPTPNGQGDTFSSVALGTYLKTRSAKDALEAAVNTLYGLVSHMDSGALDLPLIDEQRQILSPEHRFEAVLC</sequence>
<keyword evidence="4 7" id="KW-0418">Kinase</keyword>
<dbReference type="InterPro" id="IPR029056">
    <property type="entry name" value="Ribokinase-like"/>
</dbReference>
<evidence type="ECO:0000256" key="4">
    <source>
        <dbReference type="ARBA" id="ARBA00022777"/>
    </source>
</evidence>
<proteinExistence type="predicted"/>
<accession>A0A6I3S1S0</accession>
<dbReference type="Proteomes" id="UP000462362">
    <property type="component" value="Unassembled WGS sequence"/>
</dbReference>
<dbReference type="EC" id="2.7.1.35" evidence="1"/>
<name>A0A6I3S1S0_9BURK</name>
<evidence type="ECO:0000256" key="5">
    <source>
        <dbReference type="ARBA" id="ARBA00022840"/>
    </source>
</evidence>
<dbReference type="EMBL" id="WNCL01000018">
    <property type="protein sequence ID" value="MTU43412.1"/>
    <property type="molecule type" value="Genomic_DNA"/>
</dbReference>
<dbReference type="PANTHER" id="PTHR10534:SF2">
    <property type="entry name" value="PYRIDOXAL KINASE"/>
    <property type="match status" value="1"/>
</dbReference>
<evidence type="ECO:0000313" key="8">
    <source>
        <dbReference type="Proteomes" id="UP000462362"/>
    </source>
</evidence>
<dbReference type="AlphaFoldDB" id="A0A6I3S1S0"/>
<dbReference type="NCBIfam" id="NF004398">
    <property type="entry name" value="PRK05756.1"/>
    <property type="match status" value="1"/>
</dbReference>
<evidence type="ECO:0000256" key="2">
    <source>
        <dbReference type="ARBA" id="ARBA00022679"/>
    </source>
</evidence>
<reference evidence="7 8" key="1">
    <citation type="journal article" date="2019" name="Nat. Med.">
        <title>A library of human gut bacterial isolates paired with longitudinal multiomics data enables mechanistic microbiome research.</title>
        <authorList>
            <person name="Poyet M."/>
            <person name="Groussin M."/>
            <person name="Gibbons S.M."/>
            <person name="Avila-Pacheco J."/>
            <person name="Jiang X."/>
            <person name="Kearney S.M."/>
            <person name="Perrotta A.R."/>
            <person name="Berdy B."/>
            <person name="Zhao S."/>
            <person name="Lieberman T.D."/>
            <person name="Swanson P.K."/>
            <person name="Smith M."/>
            <person name="Roesemann S."/>
            <person name="Alexander J.E."/>
            <person name="Rich S.A."/>
            <person name="Livny J."/>
            <person name="Vlamakis H."/>
            <person name="Clish C."/>
            <person name="Bullock K."/>
            <person name="Deik A."/>
            <person name="Scott J."/>
            <person name="Pierce K.A."/>
            <person name="Xavier R.J."/>
            <person name="Alm E.J."/>
        </authorList>
    </citation>
    <scope>NUCLEOTIDE SEQUENCE [LARGE SCALE GENOMIC DNA]</scope>
    <source>
        <strain evidence="7 8">BIOML-A2</strain>
    </source>
</reference>
<dbReference type="PANTHER" id="PTHR10534">
    <property type="entry name" value="PYRIDOXAL KINASE"/>
    <property type="match status" value="1"/>
</dbReference>
<organism evidence="7 8">
    <name type="scientific">Parasutterella excrementihominis</name>
    <dbReference type="NCBI Taxonomy" id="487175"/>
    <lineage>
        <taxon>Bacteria</taxon>
        <taxon>Pseudomonadati</taxon>
        <taxon>Pseudomonadota</taxon>
        <taxon>Betaproteobacteria</taxon>
        <taxon>Burkholderiales</taxon>
        <taxon>Sutterellaceae</taxon>
        <taxon>Parasutterella</taxon>
    </lineage>
</organism>
<dbReference type="InterPro" id="IPR013749">
    <property type="entry name" value="PM/HMP-P_kinase-1"/>
</dbReference>
<comment type="caution">
    <text evidence="7">The sequence shown here is derived from an EMBL/GenBank/DDBJ whole genome shotgun (WGS) entry which is preliminary data.</text>
</comment>